<dbReference type="RefSeq" id="WP_131551561.1">
    <property type="nucleotide sequence ID" value="NZ_SJSK01000001.1"/>
</dbReference>
<dbReference type="Proteomes" id="UP000292884">
    <property type="component" value="Unassembled WGS sequence"/>
</dbReference>
<evidence type="ECO:0000256" key="1">
    <source>
        <dbReference type="SAM" id="Coils"/>
    </source>
</evidence>
<dbReference type="OrthoDB" id="9781670at2"/>
<dbReference type="SUPFAM" id="SSF53041">
    <property type="entry name" value="Resolvase-like"/>
    <property type="match status" value="1"/>
</dbReference>
<dbReference type="InterPro" id="IPR050639">
    <property type="entry name" value="SSR_resolvase"/>
</dbReference>
<dbReference type="InterPro" id="IPR038109">
    <property type="entry name" value="DNA_bind_recomb_sf"/>
</dbReference>
<dbReference type="InterPro" id="IPR025827">
    <property type="entry name" value="Zn_ribbon_recom_dom"/>
</dbReference>
<dbReference type="CDD" id="cd00338">
    <property type="entry name" value="Ser_Recombinase"/>
    <property type="match status" value="1"/>
</dbReference>
<keyword evidence="1" id="KW-0175">Coiled coil</keyword>
<dbReference type="InterPro" id="IPR036162">
    <property type="entry name" value="Resolvase-like_N_sf"/>
</dbReference>
<dbReference type="PROSITE" id="PS51737">
    <property type="entry name" value="RECOMBINASE_DNA_BIND"/>
    <property type="match status" value="1"/>
</dbReference>
<dbReference type="InterPro" id="IPR011109">
    <property type="entry name" value="DNA_bind_recombinase_dom"/>
</dbReference>
<dbReference type="SMART" id="SM00857">
    <property type="entry name" value="Resolvase"/>
    <property type="match status" value="1"/>
</dbReference>
<dbReference type="Gene3D" id="3.40.50.1390">
    <property type="entry name" value="Resolvase, N-terminal catalytic domain"/>
    <property type="match status" value="1"/>
</dbReference>
<dbReference type="AlphaFoldDB" id="A0A4R0N1Y2"/>
<dbReference type="PANTHER" id="PTHR30461:SF23">
    <property type="entry name" value="DNA RECOMBINASE-RELATED"/>
    <property type="match status" value="1"/>
</dbReference>
<organism evidence="3 4">
    <name type="scientific">Pedobacter frigiditerrae</name>
    <dbReference type="NCBI Taxonomy" id="2530452"/>
    <lineage>
        <taxon>Bacteria</taxon>
        <taxon>Pseudomonadati</taxon>
        <taxon>Bacteroidota</taxon>
        <taxon>Sphingobacteriia</taxon>
        <taxon>Sphingobacteriales</taxon>
        <taxon>Sphingobacteriaceae</taxon>
        <taxon>Pedobacter</taxon>
    </lineage>
</organism>
<dbReference type="Pfam" id="PF13408">
    <property type="entry name" value="Zn_ribbon_recom"/>
    <property type="match status" value="1"/>
</dbReference>
<feature type="coiled-coil region" evidence="1">
    <location>
        <begin position="376"/>
        <end position="435"/>
    </location>
</feature>
<evidence type="ECO:0000313" key="4">
    <source>
        <dbReference type="Proteomes" id="UP000292884"/>
    </source>
</evidence>
<dbReference type="GO" id="GO:0003677">
    <property type="term" value="F:DNA binding"/>
    <property type="evidence" value="ECO:0007669"/>
    <property type="project" value="InterPro"/>
</dbReference>
<comment type="caution">
    <text evidence="3">The sequence shown here is derived from an EMBL/GenBank/DDBJ whole genome shotgun (WGS) entry which is preliminary data.</text>
</comment>
<feature type="domain" description="Recombinase" evidence="2">
    <location>
        <begin position="160"/>
        <end position="277"/>
    </location>
</feature>
<dbReference type="Gene3D" id="3.90.1750.20">
    <property type="entry name" value="Putative Large Serine Recombinase, Chain B, Domain 2"/>
    <property type="match status" value="1"/>
</dbReference>
<name>A0A4R0N1Y2_9SPHI</name>
<dbReference type="PANTHER" id="PTHR30461">
    <property type="entry name" value="DNA-INVERTASE FROM LAMBDOID PROPHAGE"/>
    <property type="match status" value="1"/>
</dbReference>
<accession>A0A4R0N1Y2</accession>
<dbReference type="EMBL" id="SJSK01000001">
    <property type="protein sequence ID" value="TCC93695.1"/>
    <property type="molecule type" value="Genomic_DNA"/>
</dbReference>
<dbReference type="Pfam" id="PF07508">
    <property type="entry name" value="Recombinase"/>
    <property type="match status" value="1"/>
</dbReference>
<protein>
    <submittedName>
        <fullName evidence="3">Recombinase family protein</fullName>
    </submittedName>
</protein>
<dbReference type="Pfam" id="PF00239">
    <property type="entry name" value="Resolvase"/>
    <property type="match status" value="1"/>
</dbReference>
<sequence>MNKGKIVYFEYARKSTEGDSRQVLSIEGQLKDNQKVIEREGLNVTHSFQDKKSASIPFNRPFYTDMINRIKKGEASGIVVWHIDRLMRNHLEAGEFQYLLQTGAIQSIWTPYKEYRSEDNGLLLSIEASVATQFSRDLAVKVKRGLLQKCELGQPPMLAKLGYLNTKYSIHGTNEIIEDPERFHIIRKAFEMLLSRQYTTPAITDILNNEYGFRTRQSGKKAPCPLHVSVLYRIFTDPFYYGYFSYMGKQYKGVYKPMITLQEFEQAQEILGRKGKLKPKRHEFPFAGFIKCGVCGCAITASKKTKMIKSTREYKSYVFYHCTKRREKCTEKEYTKAIEMEEMIIRELETSTLIPKFRDWAIEAIKEDYHEEVSKHKKLLQQIASYEQRLARELDKLLDLRISEAISEEKYLEKKSEKEAVLNRVIDKKKKLESNVNDWLGQFSEKLVFATNVVERFKNGEFCEQKGICLTLGWNWELKEKTLLISKLEWFITIQELKKLYDKYKHTLEPIKTYKEFKECSYFYDILRVVRRLREDIRTKFNENQLRSY</sequence>
<keyword evidence="4" id="KW-1185">Reference proteome</keyword>
<dbReference type="InterPro" id="IPR006119">
    <property type="entry name" value="Resolv_N"/>
</dbReference>
<proteinExistence type="predicted"/>
<gene>
    <name evidence="3" type="ORF">EZ428_02690</name>
</gene>
<evidence type="ECO:0000259" key="2">
    <source>
        <dbReference type="PROSITE" id="PS51737"/>
    </source>
</evidence>
<reference evidence="3 4" key="1">
    <citation type="submission" date="2019-02" db="EMBL/GenBank/DDBJ databases">
        <title>Pedobacter sp. RP-1-13 sp. nov., isolated from Arctic soil.</title>
        <authorList>
            <person name="Dahal R.H."/>
        </authorList>
    </citation>
    <scope>NUCLEOTIDE SEQUENCE [LARGE SCALE GENOMIC DNA]</scope>
    <source>
        <strain evidence="3 4">RP-1-13</strain>
    </source>
</reference>
<dbReference type="GO" id="GO:0000150">
    <property type="term" value="F:DNA strand exchange activity"/>
    <property type="evidence" value="ECO:0007669"/>
    <property type="project" value="InterPro"/>
</dbReference>
<evidence type="ECO:0000313" key="3">
    <source>
        <dbReference type="EMBL" id="TCC93695.1"/>
    </source>
</evidence>